<protein>
    <submittedName>
        <fullName evidence="1">Uncharacterized protein</fullName>
    </submittedName>
</protein>
<dbReference type="EMBL" id="FNKH01000003">
    <property type="protein sequence ID" value="SDR29118.1"/>
    <property type="molecule type" value="Genomic_DNA"/>
</dbReference>
<reference evidence="1 2" key="1">
    <citation type="submission" date="2016-10" db="EMBL/GenBank/DDBJ databases">
        <authorList>
            <person name="de Groot N.N."/>
        </authorList>
    </citation>
    <scope>NUCLEOTIDE SEQUENCE [LARGE SCALE GENOMIC DNA]</scope>
    <source>
        <strain evidence="1 2">DSM 20117</strain>
    </source>
</reference>
<gene>
    <name evidence="1" type="ORF">SAMN04489742_4671</name>
</gene>
<organism evidence="1 2">
    <name type="scientific">Crystallibacter crystallopoietes</name>
    <dbReference type="NCBI Taxonomy" id="37928"/>
    <lineage>
        <taxon>Bacteria</taxon>
        <taxon>Bacillati</taxon>
        <taxon>Actinomycetota</taxon>
        <taxon>Actinomycetes</taxon>
        <taxon>Micrococcales</taxon>
        <taxon>Micrococcaceae</taxon>
        <taxon>Crystallibacter</taxon>
    </lineage>
</organism>
<proteinExistence type="predicted"/>
<dbReference type="AlphaFoldDB" id="A0A1H1HVE8"/>
<keyword evidence="2" id="KW-1185">Reference proteome</keyword>
<evidence type="ECO:0000313" key="1">
    <source>
        <dbReference type="EMBL" id="SDR29118.1"/>
    </source>
</evidence>
<accession>A0A1H1HVE8</accession>
<sequence>MLRLPLWVVIFITYFPAVFAMSRGDHAPLKEFT</sequence>
<name>A0A1H1HVE8_9MICC</name>
<dbReference type="Proteomes" id="UP000181917">
    <property type="component" value="Unassembled WGS sequence"/>
</dbReference>
<evidence type="ECO:0000313" key="2">
    <source>
        <dbReference type="Proteomes" id="UP000181917"/>
    </source>
</evidence>